<evidence type="ECO:0000256" key="2">
    <source>
        <dbReference type="PIRSR" id="PIRSR601310-3"/>
    </source>
</evidence>
<proteinExistence type="predicted"/>
<dbReference type="InterPro" id="IPR001310">
    <property type="entry name" value="Histidine_triad_HIT"/>
</dbReference>
<dbReference type="Pfam" id="PF01230">
    <property type="entry name" value="HIT"/>
    <property type="match status" value="1"/>
</dbReference>
<sequence length="148" mass="16670">MDKTSLIIPKPKSCAFCAYLKNQRPFTFVFKNEDIAILVTREQRGNPHLLVIPIRHVETLLEITDQEASNLIIGVKNAAVAIEKEYKPLGISVWQKNGVPASQSIGHVHFHVAGTLEKGGTEWEDVPELPLEETEKIAIRLRPYFKEA</sequence>
<dbReference type="RefSeq" id="WP_101237581.1">
    <property type="nucleotide sequence ID" value="NZ_PISJ01000025.1"/>
</dbReference>
<dbReference type="SUPFAM" id="SSF54197">
    <property type="entry name" value="HIT-like"/>
    <property type="match status" value="1"/>
</dbReference>
<evidence type="ECO:0000259" key="4">
    <source>
        <dbReference type="PROSITE" id="PS51084"/>
    </source>
</evidence>
<evidence type="ECO:0000256" key="3">
    <source>
        <dbReference type="PROSITE-ProRule" id="PRU00464"/>
    </source>
</evidence>
<dbReference type="GO" id="GO:0009117">
    <property type="term" value="P:nucleotide metabolic process"/>
    <property type="evidence" value="ECO:0007669"/>
    <property type="project" value="TreeGrafter"/>
</dbReference>
<dbReference type="PANTHER" id="PTHR46648:SF1">
    <property type="entry name" value="ADENOSINE 5'-MONOPHOSPHORAMIDASE HNT1"/>
    <property type="match status" value="1"/>
</dbReference>
<dbReference type="PANTHER" id="PTHR46648">
    <property type="entry name" value="HIT FAMILY PROTEIN 1"/>
    <property type="match status" value="1"/>
</dbReference>
<evidence type="ECO:0000313" key="6">
    <source>
        <dbReference type="Proteomes" id="UP000233553"/>
    </source>
</evidence>
<dbReference type="Gene3D" id="3.30.428.10">
    <property type="entry name" value="HIT-like"/>
    <property type="match status" value="1"/>
</dbReference>
<name>A0A2N0W9U4_9GAMM</name>
<comment type="caution">
    <text evidence="5">The sequence shown here is derived from an EMBL/GenBank/DDBJ whole genome shotgun (WGS) entry which is preliminary data.</text>
</comment>
<protein>
    <submittedName>
        <fullName evidence="5">HIT family protein</fullName>
    </submittedName>
</protein>
<feature type="domain" description="HIT" evidence="4">
    <location>
        <begin position="15"/>
        <end position="123"/>
    </location>
</feature>
<dbReference type="PROSITE" id="PS51084">
    <property type="entry name" value="HIT_2"/>
    <property type="match status" value="1"/>
</dbReference>
<dbReference type="Proteomes" id="UP000233553">
    <property type="component" value="Unassembled WGS sequence"/>
</dbReference>
<gene>
    <name evidence="5" type="ORF">CW311_19555</name>
</gene>
<accession>A0A2N0W9U4</accession>
<dbReference type="InterPro" id="IPR036265">
    <property type="entry name" value="HIT-like_sf"/>
</dbReference>
<feature type="short sequence motif" description="Histidine triad motif" evidence="2 3">
    <location>
        <begin position="107"/>
        <end position="111"/>
    </location>
</feature>
<dbReference type="GO" id="GO:0003824">
    <property type="term" value="F:catalytic activity"/>
    <property type="evidence" value="ECO:0007669"/>
    <property type="project" value="InterPro"/>
</dbReference>
<dbReference type="InterPro" id="IPR011146">
    <property type="entry name" value="HIT-like"/>
</dbReference>
<reference evidence="5 6" key="1">
    <citation type="submission" date="2017-12" db="EMBL/GenBank/DDBJ databases">
        <title>Draft Genome sequences of multiple microbial strains isolated from spacecraft associated surfaces.</title>
        <authorList>
            <person name="Seuylemezian A."/>
            <person name="Vaishampayan P."/>
            <person name="Venkateswaran K."/>
        </authorList>
    </citation>
    <scope>NUCLEOTIDE SEQUENCE [LARGE SCALE GENOMIC DNA]</scope>
    <source>
        <strain evidence="5 6">2P01AA</strain>
    </source>
</reference>
<evidence type="ECO:0000313" key="5">
    <source>
        <dbReference type="EMBL" id="PKF31262.1"/>
    </source>
</evidence>
<organism evidence="5 6">
    <name type="scientific">Acinetobacter proteolyticus</name>
    <dbReference type="NCBI Taxonomy" id="1776741"/>
    <lineage>
        <taxon>Bacteria</taxon>
        <taxon>Pseudomonadati</taxon>
        <taxon>Pseudomonadota</taxon>
        <taxon>Gammaproteobacteria</taxon>
        <taxon>Moraxellales</taxon>
        <taxon>Moraxellaceae</taxon>
        <taxon>Acinetobacter</taxon>
    </lineage>
</organism>
<dbReference type="AlphaFoldDB" id="A0A2N0W9U4"/>
<feature type="active site" description="Tele-AMP-histidine intermediate" evidence="1">
    <location>
        <position position="109"/>
    </location>
</feature>
<evidence type="ECO:0000256" key="1">
    <source>
        <dbReference type="PIRSR" id="PIRSR601310-1"/>
    </source>
</evidence>
<dbReference type="EMBL" id="PISJ01000025">
    <property type="protein sequence ID" value="PKF31262.1"/>
    <property type="molecule type" value="Genomic_DNA"/>
</dbReference>